<dbReference type="Pfam" id="PF03743">
    <property type="entry name" value="TrbI"/>
    <property type="match status" value="1"/>
</dbReference>
<gene>
    <name evidence="8" type="ORF">R77560_04459</name>
</gene>
<comment type="similarity">
    <text evidence="2">Belongs to the TrbI/VirB10 family.</text>
</comment>
<dbReference type="RefSeq" id="WP_024542497.1">
    <property type="nucleotide sequence ID" value="NZ_CATZAZ010000015.1"/>
</dbReference>
<dbReference type="GeneID" id="34794329"/>
<comment type="caution">
    <text evidence="8">The sequence shown here is derived from an EMBL/GenBank/DDBJ whole genome shotgun (WGS) entry which is preliminary data.</text>
</comment>
<dbReference type="Proteomes" id="UP001189756">
    <property type="component" value="Unassembled WGS sequence"/>
</dbReference>
<evidence type="ECO:0000256" key="3">
    <source>
        <dbReference type="ARBA" id="ARBA00022692"/>
    </source>
</evidence>
<evidence type="ECO:0000313" key="9">
    <source>
        <dbReference type="Proteomes" id="UP001189756"/>
    </source>
</evidence>
<feature type="region of interest" description="Disordered" evidence="6">
    <location>
        <begin position="164"/>
        <end position="186"/>
    </location>
</feature>
<sequence>MAELARPKLSRNLAMIVGLSMIALFAVILLVAKGSDFGQSAVDAKRAAQQQQDEAKKLQTKIENPNEATLAEYTRAKAAIANAASTPAAVDPGNAASSPNVPAGMPSVPPVSQYDLERLERAQKAIEAGRNKHDSDGGVDTGSNAAGDHQSAKPSFVMYQAGSGKEQQVQSGANPLNAGDSGNKGERFNQAFAQQDPNYDPRLIAEKQRLAQYAQAQGSGDASKSAAAGLDANSKWLFATQSAEVKPAAAIIAQQAKGLYWLAPGTAISAVLLNAVDTKLPGQLVARVTQNIYDSRYGRYLVIPAGSTLQGKYNSSVQEGQDRVLMVFDTLVTPAGGMVPLGNMSAADALGRAGLEGDLHTHFFERMGIATLLALEAVGMDKISPNQSSTSFGGTTTSPAVNGAQIITNTANQELQHRYNVAPNITMPEGAKMTIITTGAIEVPPIANTR</sequence>
<evidence type="ECO:0000256" key="1">
    <source>
        <dbReference type="ARBA" id="ARBA00004167"/>
    </source>
</evidence>
<feature type="transmembrane region" description="Helical" evidence="7">
    <location>
        <begin position="12"/>
        <end position="32"/>
    </location>
</feature>
<dbReference type="EMBL" id="CATZAZ010000015">
    <property type="protein sequence ID" value="CAJ0806667.1"/>
    <property type="molecule type" value="Genomic_DNA"/>
</dbReference>
<comment type="subcellular location">
    <subcellularLocation>
        <location evidence="1">Membrane</location>
        <topology evidence="1">Single-pass membrane protein</topology>
    </subcellularLocation>
</comment>
<keyword evidence="4 7" id="KW-1133">Transmembrane helix</keyword>
<feature type="region of interest" description="Disordered" evidence="6">
    <location>
        <begin position="87"/>
        <end position="107"/>
    </location>
</feature>
<evidence type="ECO:0008006" key="10">
    <source>
        <dbReference type="Google" id="ProtNLM"/>
    </source>
</evidence>
<reference evidence="8" key="1">
    <citation type="submission" date="2023-07" db="EMBL/GenBank/DDBJ databases">
        <authorList>
            <person name="Peeters C."/>
        </authorList>
    </citation>
    <scope>NUCLEOTIDE SEQUENCE</scope>
    <source>
        <strain evidence="8">R-77560</strain>
    </source>
</reference>
<evidence type="ECO:0000313" key="8">
    <source>
        <dbReference type="EMBL" id="CAJ0806667.1"/>
    </source>
</evidence>
<feature type="region of interest" description="Disordered" evidence="6">
    <location>
        <begin position="128"/>
        <end position="152"/>
    </location>
</feature>
<evidence type="ECO:0000256" key="4">
    <source>
        <dbReference type="ARBA" id="ARBA00022989"/>
    </source>
</evidence>
<dbReference type="CDD" id="cd16429">
    <property type="entry name" value="VirB10"/>
    <property type="match status" value="1"/>
</dbReference>
<dbReference type="GO" id="GO:0016020">
    <property type="term" value="C:membrane"/>
    <property type="evidence" value="ECO:0007669"/>
    <property type="project" value="UniProtKB-SubCell"/>
</dbReference>
<accession>A0AAD2BYU6</accession>
<keyword evidence="5 7" id="KW-0472">Membrane</keyword>
<evidence type="ECO:0000256" key="2">
    <source>
        <dbReference type="ARBA" id="ARBA00010265"/>
    </source>
</evidence>
<dbReference type="InterPro" id="IPR005498">
    <property type="entry name" value="T4SS_VirB10/TraB/TrbI"/>
</dbReference>
<dbReference type="Gene3D" id="2.40.128.260">
    <property type="entry name" value="Type IV secretion system, VirB10/TraB/TrbI"/>
    <property type="match status" value="1"/>
</dbReference>
<dbReference type="InterPro" id="IPR042217">
    <property type="entry name" value="T4SS_VirB10/TrbI"/>
</dbReference>
<dbReference type="AlphaFoldDB" id="A0AAD2BYU6"/>
<protein>
    <recommendedName>
        <fullName evidence="10">Conjugal transfer protein TrbI</fullName>
    </recommendedName>
</protein>
<evidence type="ECO:0000256" key="7">
    <source>
        <dbReference type="SAM" id="Phobius"/>
    </source>
</evidence>
<name>A0AAD2BYU6_9RALS</name>
<evidence type="ECO:0000256" key="6">
    <source>
        <dbReference type="SAM" id="MobiDB-lite"/>
    </source>
</evidence>
<feature type="compositionally biased region" description="Polar residues" evidence="6">
    <location>
        <begin position="165"/>
        <end position="174"/>
    </location>
</feature>
<organism evidence="8 9">
    <name type="scientific">Ralstonia thomasii</name>
    <dbReference type="NCBI Taxonomy" id="3058596"/>
    <lineage>
        <taxon>Bacteria</taxon>
        <taxon>Pseudomonadati</taxon>
        <taxon>Pseudomonadota</taxon>
        <taxon>Betaproteobacteria</taxon>
        <taxon>Burkholderiales</taxon>
        <taxon>Burkholderiaceae</taxon>
        <taxon>Ralstonia</taxon>
    </lineage>
</organism>
<proteinExistence type="inferred from homology"/>
<keyword evidence="3 7" id="KW-0812">Transmembrane</keyword>
<evidence type="ECO:0000256" key="5">
    <source>
        <dbReference type="ARBA" id="ARBA00023136"/>
    </source>
</evidence>